<keyword evidence="1" id="KW-0472">Membrane</keyword>
<feature type="transmembrane region" description="Helical" evidence="1">
    <location>
        <begin position="58"/>
        <end position="84"/>
    </location>
</feature>
<proteinExistence type="predicted"/>
<keyword evidence="1" id="KW-0812">Transmembrane</keyword>
<accession>A0A914P8A2</accession>
<evidence type="ECO:0000313" key="3">
    <source>
        <dbReference type="WBParaSite" id="PDA_v2.g10930.t1"/>
    </source>
</evidence>
<name>A0A914P8A2_9BILA</name>
<organism evidence="2 3">
    <name type="scientific">Panagrolaimus davidi</name>
    <dbReference type="NCBI Taxonomy" id="227884"/>
    <lineage>
        <taxon>Eukaryota</taxon>
        <taxon>Metazoa</taxon>
        <taxon>Ecdysozoa</taxon>
        <taxon>Nematoda</taxon>
        <taxon>Chromadorea</taxon>
        <taxon>Rhabditida</taxon>
        <taxon>Tylenchina</taxon>
        <taxon>Panagrolaimomorpha</taxon>
        <taxon>Panagrolaimoidea</taxon>
        <taxon>Panagrolaimidae</taxon>
        <taxon>Panagrolaimus</taxon>
    </lineage>
</organism>
<keyword evidence="1" id="KW-1133">Transmembrane helix</keyword>
<dbReference type="WBParaSite" id="PDA_v2.g10930.t1">
    <property type="protein sequence ID" value="PDA_v2.g10930.t1"/>
    <property type="gene ID" value="PDA_v2.g10930"/>
</dbReference>
<keyword evidence="2" id="KW-1185">Reference proteome</keyword>
<reference evidence="3" key="1">
    <citation type="submission" date="2022-11" db="UniProtKB">
        <authorList>
            <consortium name="WormBaseParasite"/>
        </authorList>
    </citation>
    <scope>IDENTIFICATION</scope>
</reference>
<evidence type="ECO:0000256" key="1">
    <source>
        <dbReference type="SAM" id="Phobius"/>
    </source>
</evidence>
<protein>
    <submittedName>
        <fullName evidence="3">Uncharacterized protein</fullName>
    </submittedName>
</protein>
<sequence length="115" mass="12806">MCGPIAHSIQTLENIDDLINVIKNLTVGATQILSQSGNLLSQTNQLLDYVLQLFWPSVYVMGVFIILLIISLIVCTGAFLIAVIKYASAKRRVDAELRNPIILNKWEPKHETNVS</sequence>
<dbReference type="AlphaFoldDB" id="A0A914P8A2"/>
<evidence type="ECO:0000313" key="2">
    <source>
        <dbReference type="Proteomes" id="UP000887578"/>
    </source>
</evidence>
<dbReference type="Proteomes" id="UP000887578">
    <property type="component" value="Unplaced"/>
</dbReference>